<gene>
    <name evidence="2" type="ORF">FOKN1_0330</name>
</gene>
<dbReference type="SUPFAM" id="SSF51735">
    <property type="entry name" value="NAD(P)-binding Rossmann-fold domains"/>
    <property type="match status" value="1"/>
</dbReference>
<keyword evidence="3" id="KW-1185">Reference proteome</keyword>
<dbReference type="GO" id="GO:0005737">
    <property type="term" value="C:cytoplasm"/>
    <property type="evidence" value="ECO:0007669"/>
    <property type="project" value="TreeGrafter"/>
</dbReference>
<dbReference type="GO" id="GO:0004029">
    <property type="term" value="F:aldehyde dehydrogenase (NAD+) activity"/>
    <property type="evidence" value="ECO:0007669"/>
    <property type="project" value="TreeGrafter"/>
</dbReference>
<dbReference type="InterPro" id="IPR051783">
    <property type="entry name" value="NAD(P)-dependent_oxidoreduct"/>
</dbReference>
<reference evidence="2 3" key="1">
    <citation type="submission" date="2017-05" db="EMBL/GenBank/DDBJ databases">
        <title>Thiocyanate degradation by Thiohalobacter thiocyanaticus FOKN1.</title>
        <authorList>
            <person name="Oshiki M."/>
            <person name="Fukushima T."/>
            <person name="Kawano S."/>
            <person name="Nakagawa J."/>
        </authorList>
    </citation>
    <scope>NUCLEOTIDE SEQUENCE [LARGE SCALE GENOMIC DNA]</scope>
    <source>
        <strain evidence="2 3">FOKN1</strain>
    </source>
</reference>
<evidence type="ECO:0000313" key="3">
    <source>
        <dbReference type="Proteomes" id="UP000218765"/>
    </source>
</evidence>
<evidence type="ECO:0000313" key="2">
    <source>
        <dbReference type="EMBL" id="BAZ92734.1"/>
    </source>
</evidence>
<dbReference type="RefSeq" id="WP_096364083.1">
    <property type="nucleotide sequence ID" value="NZ_AP018052.1"/>
</dbReference>
<dbReference type="CDD" id="cd05266">
    <property type="entry name" value="SDR_a4"/>
    <property type="match status" value="1"/>
</dbReference>
<feature type="domain" description="NAD-dependent epimerase/dehydratase" evidence="1">
    <location>
        <begin position="86"/>
        <end position="213"/>
    </location>
</feature>
<evidence type="ECO:0000259" key="1">
    <source>
        <dbReference type="Pfam" id="PF01370"/>
    </source>
</evidence>
<accession>A0A1Z4VNC3</accession>
<dbReference type="Gene3D" id="3.40.50.720">
    <property type="entry name" value="NAD(P)-binding Rossmann-like Domain"/>
    <property type="match status" value="1"/>
</dbReference>
<dbReference type="Pfam" id="PF01370">
    <property type="entry name" value="Epimerase"/>
    <property type="match status" value="1"/>
</dbReference>
<dbReference type="PANTHER" id="PTHR48079">
    <property type="entry name" value="PROTEIN YEEZ"/>
    <property type="match status" value="1"/>
</dbReference>
<dbReference type="PANTHER" id="PTHR48079:SF6">
    <property type="entry name" value="NAD(P)-BINDING DOMAIN-CONTAINING PROTEIN-RELATED"/>
    <property type="match status" value="1"/>
</dbReference>
<dbReference type="OrthoDB" id="9808276at2"/>
<sequence>MNPVLIVGCGYVGQRLARQLRAEGGAVTGLVRSDAGVAGLREADIAPLQLDLDQPLPADAIPAAGRDLYYFAPPPPEGDGDPRLARVLEQLRPGNLPRRIVYISTSGVYGDSGGDWIDESFPPNPGTPRGRRRLAAEQALQAWSEQTGIAVVILRVPGIYGPGKLPLERIRQGLPILREEDCPYTNRIQVDDLIAACRAAMERGEPGAAYNVADGHPSTMADYFARIARAAGLPPPPTVTREEAPEKLSRGMQAFMNESKRLDNRRLREELGVELKYPELEAGLAACLQEMQ</sequence>
<protein>
    <submittedName>
        <fullName evidence="2">Nucleoside-diphosphate-sugar epimerases</fullName>
    </submittedName>
</protein>
<proteinExistence type="predicted"/>
<dbReference type="EMBL" id="AP018052">
    <property type="protein sequence ID" value="BAZ92734.1"/>
    <property type="molecule type" value="Genomic_DNA"/>
</dbReference>
<dbReference type="Proteomes" id="UP000218765">
    <property type="component" value="Chromosome"/>
</dbReference>
<dbReference type="InterPro" id="IPR001509">
    <property type="entry name" value="Epimerase_deHydtase"/>
</dbReference>
<name>A0A1Z4VNC3_9GAMM</name>
<organism evidence="2 3">
    <name type="scientific">Thiohalobacter thiocyanaticus</name>
    <dbReference type="NCBI Taxonomy" id="585455"/>
    <lineage>
        <taxon>Bacteria</taxon>
        <taxon>Pseudomonadati</taxon>
        <taxon>Pseudomonadota</taxon>
        <taxon>Gammaproteobacteria</taxon>
        <taxon>Thiohalobacterales</taxon>
        <taxon>Thiohalobacteraceae</taxon>
        <taxon>Thiohalobacter</taxon>
    </lineage>
</organism>
<dbReference type="KEGG" id="ttc:FOKN1_0330"/>
<dbReference type="InterPro" id="IPR036291">
    <property type="entry name" value="NAD(P)-bd_dom_sf"/>
</dbReference>
<dbReference type="AlphaFoldDB" id="A0A1Z4VNC3"/>